<dbReference type="Proteomes" id="UP000601223">
    <property type="component" value="Unassembled WGS sequence"/>
</dbReference>
<comment type="caution">
    <text evidence="1">The sequence shown here is derived from an EMBL/GenBank/DDBJ whole genome shotgun (WGS) entry which is preliminary data.</text>
</comment>
<proteinExistence type="predicted"/>
<dbReference type="AlphaFoldDB" id="A0A8J3JMR3"/>
<keyword evidence="2" id="KW-1185">Reference proteome</keyword>
<protein>
    <recommendedName>
        <fullName evidence="3">Potassium transporter TrkA</fullName>
    </recommendedName>
</protein>
<evidence type="ECO:0000313" key="2">
    <source>
        <dbReference type="Proteomes" id="UP000601223"/>
    </source>
</evidence>
<name>A0A8J3JMR3_9ACTN</name>
<evidence type="ECO:0008006" key="3">
    <source>
        <dbReference type="Google" id="ProtNLM"/>
    </source>
</evidence>
<reference evidence="1 2" key="1">
    <citation type="submission" date="2021-01" db="EMBL/GenBank/DDBJ databases">
        <title>Whole genome shotgun sequence of Catellatospora bangladeshensis NBRC 107357.</title>
        <authorList>
            <person name="Komaki H."/>
            <person name="Tamura T."/>
        </authorList>
    </citation>
    <scope>NUCLEOTIDE SEQUENCE [LARGE SCALE GENOMIC DNA]</scope>
    <source>
        <strain evidence="1 2">NBRC 107357</strain>
    </source>
</reference>
<evidence type="ECO:0000313" key="1">
    <source>
        <dbReference type="EMBL" id="GIF80779.1"/>
    </source>
</evidence>
<organism evidence="1 2">
    <name type="scientific">Catellatospora bangladeshensis</name>
    <dbReference type="NCBI Taxonomy" id="310355"/>
    <lineage>
        <taxon>Bacteria</taxon>
        <taxon>Bacillati</taxon>
        <taxon>Actinomycetota</taxon>
        <taxon>Actinomycetes</taxon>
        <taxon>Micromonosporales</taxon>
        <taxon>Micromonosporaceae</taxon>
        <taxon>Catellatospora</taxon>
    </lineage>
</organism>
<sequence>MTSPHHVAVVGSGSLAAAICRSLAVLTPPGAAPLQVTVSARNAAAVDAIVRDCRVRAAVAGTTVTFTGQALGDDLAAPARLKPDLLVCCASAHSPYEKALQPSAWTHLLGQAGFGVTLPLQAVLAVRLARAVAAECPQTRLVNGCFPDAVNPLLAALGLPVLCGIGNVATLAACLQAALGLPDQRRLAVLGHHAQLDAPDGPDGEVLAWCDGVPVPGVTELLAPYRALPRADLNALAGHAAARLLTDLLSGAEFHTSVPGPLGLPGGYPVRVSGGALAPDLPGLTLPEAVAWNHHAGRRDGIEIADGRVRHLPQAAAVLAPHLPEFAQGWDAAAYDEVHDRLRALRRRLRATSPAAV</sequence>
<dbReference type="EMBL" id="BONF01000010">
    <property type="protein sequence ID" value="GIF80779.1"/>
    <property type="molecule type" value="Genomic_DNA"/>
</dbReference>
<dbReference type="RefSeq" id="WP_203744687.1">
    <property type="nucleotide sequence ID" value="NZ_BONF01000010.1"/>
</dbReference>
<accession>A0A8J3JMR3</accession>
<gene>
    <name evidence="1" type="ORF">Cba03nite_21280</name>
</gene>